<sequence>MYYNYILNNYNSMSQTQIDTLMNDYKTLSDNLNDFNIKYAKYIKSVQANSIPSSNCSSTDPTCFTEREKGDITQDFLNNKENTIIGYIDKVNADIEVIKNSKDNVTQTIYNDNYKEILEKENSINVTRKDLDSKIKELQNSIKANDIKTQYDSTLYTGIIFSVVATTMLYYTFTKL</sequence>
<evidence type="ECO:0000256" key="1">
    <source>
        <dbReference type="SAM" id="Phobius"/>
    </source>
</evidence>
<dbReference type="EMBL" id="MN740430">
    <property type="protein sequence ID" value="QHU06036.1"/>
    <property type="molecule type" value="Genomic_DNA"/>
</dbReference>
<keyword evidence="1" id="KW-0472">Membrane</keyword>
<organism evidence="2">
    <name type="scientific">viral metagenome</name>
    <dbReference type="NCBI Taxonomy" id="1070528"/>
    <lineage>
        <taxon>unclassified sequences</taxon>
        <taxon>metagenomes</taxon>
        <taxon>organismal metagenomes</taxon>
    </lineage>
</organism>
<proteinExistence type="predicted"/>
<keyword evidence="1" id="KW-1133">Transmembrane helix</keyword>
<accession>A0A6C0JMK0</accession>
<reference evidence="2" key="1">
    <citation type="journal article" date="2020" name="Nature">
        <title>Giant virus diversity and host interactions through global metagenomics.</title>
        <authorList>
            <person name="Schulz F."/>
            <person name="Roux S."/>
            <person name="Paez-Espino D."/>
            <person name="Jungbluth S."/>
            <person name="Walsh D.A."/>
            <person name="Denef V.J."/>
            <person name="McMahon K.D."/>
            <person name="Konstantinidis K.T."/>
            <person name="Eloe-Fadrosh E.A."/>
            <person name="Kyrpides N.C."/>
            <person name="Woyke T."/>
        </authorList>
    </citation>
    <scope>NUCLEOTIDE SEQUENCE</scope>
    <source>
        <strain evidence="2">GVMAG-M-3300027747-57</strain>
    </source>
</reference>
<evidence type="ECO:0000313" key="2">
    <source>
        <dbReference type="EMBL" id="QHU06036.1"/>
    </source>
</evidence>
<keyword evidence="1" id="KW-0812">Transmembrane</keyword>
<feature type="transmembrane region" description="Helical" evidence="1">
    <location>
        <begin position="155"/>
        <end position="173"/>
    </location>
</feature>
<name>A0A6C0JMK0_9ZZZZ</name>
<protein>
    <submittedName>
        <fullName evidence="2">Uncharacterized protein</fullName>
    </submittedName>
</protein>
<dbReference type="AlphaFoldDB" id="A0A6C0JMK0"/>